<keyword evidence="5" id="KW-1185">Reference proteome</keyword>
<organism evidence="4 5">
    <name type="scientific">Arthrobacter humicola</name>
    <dbReference type="NCBI Taxonomy" id="409291"/>
    <lineage>
        <taxon>Bacteria</taxon>
        <taxon>Bacillati</taxon>
        <taxon>Actinomycetota</taxon>
        <taxon>Actinomycetes</taxon>
        <taxon>Micrococcales</taxon>
        <taxon>Micrococcaceae</taxon>
        <taxon>Arthrobacter</taxon>
    </lineage>
</organism>
<keyword evidence="2" id="KW-0472">Membrane</keyword>
<feature type="domain" description="Septum formation-related" evidence="3">
    <location>
        <begin position="113"/>
        <end position="202"/>
    </location>
</feature>
<dbReference type="InterPro" id="IPR026004">
    <property type="entry name" value="Septum_form"/>
</dbReference>
<name>A0ABP5KV00_9MICC</name>
<proteinExistence type="predicted"/>
<keyword evidence="2" id="KW-0812">Transmembrane</keyword>
<evidence type="ECO:0000313" key="5">
    <source>
        <dbReference type="Proteomes" id="UP001500102"/>
    </source>
</evidence>
<dbReference type="Proteomes" id="UP001500102">
    <property type="component" value="Unassembled WGS sequence"/>
</dbReference>
<evidence type="ECO:0000256" key="1">
    <source>
        <dbReference type="SAM" id="MobiDB-lite"/>
    </source>
</evidence>
<gene>
    <name evidence="4" type="ORF">GCM10009825_23810</name>
</gene>
<reference evidence="5" key="1">
    <citation type="journal article" date="2019" name="Int. J. Syst. Evol. Microbiol.">
        <title>The Global Catalogue of Microorganisms (GCM) 10K type strain sequencing project: providing services to taxonomists for standard genome sequencing and annotation.</title>
        <authorList>
            <consortium name="The Broad Institute Genomics Platform"/>
            <consortium name="The Broad Institute Genome Sequencing Center for Infectious Disease"/>
            <person name="Wu L."/>
            <person name="Ma J."/>
        </authorList>
    </citation>
    <scope>NUCLEOTIDE SEQUENCE [LARGE SCALE GENOMIC DNA]</scope>
    <source>
        <strain evidence="5">JCM 15921</strain>
    </source>
</reference>
<feature type="compositionally biased region" description="Low complexity" evidence="1">
    <location>
        <begin position="79"/>
        <end position="98"/>
    </location>
</feature>
<accession>A0ABP5KV00</accession>
<evidence type="ECO:0000259" key="3">
    <source>
        <dbReference type="Pfam" id="PF13845"/>
    </source>
</evidence>
<feature type="region of interest" description="Disordered" evidence="1">
    <location>
        <begin position="78"/>
        <end position="100"/>
    </location>
</feature>
<evidence type="ECO:0000313" key="4">
    <source>
        <dbReference type="EMBL" id="GAA2137784.1"/>
    </source>
</evidence>
<dbReference type="EMBL" id="BAAAQB010000034">
    <property type="protein sequence ID" value="GAA2137784.1"/>
    <property type="molecule type" value="Genomic_DNA"/>
</dbReference>
<feature type="transmembrane region" description="Helical" evidence="2">
    <location>
        <begin position="52"/>
        <end position="70"/>
    </location>
</feature>
<sequence>MPQADDSATKPSAANRLSAKLPGVSLTGITTAISDTARPLARRIRRQGAKRLGMAAGVLVVLGFLVWWAVASFAGSAQPSADSSGPTPAPSSASASASRGALPLEGVSPLDFQLRDCFKDFDPNAEQSTIVDCSTGHSAQLVAVERYAADDSYPGRDALKQKARDACKDAPLTDKAGDYALSYKLAYPSSSSWNKGDRRVDCYAVTDGGNVIMESLLP</sequence>
<protein>
    <recommendedName>
        <fullName evidence="3">Septum formation-related domain-containing protein</fullName>
    </recommendedName>
</protein>
<comment type="caution">
    <text evidence="4">The sequence shown here is derived from an EMBL/GenBank/DDBJ whole genome shotgun (WGS) entry which is preliminary data.</text>
</comment>
<dbReference type="Pfam" id="PF13845">
    <property type="entry name" value="Septum_form"/>
    <property type="match status" value="1"/>
</dbReference>
<keyword evidence="2" id="KW-1133">Transmembrane helix</keyword>
<evidence type="ECO:0000256" key="2">
    <source>
        <dbReference type="SAM" id="Phobius"/>
    </source>
</evidence>